<dbReference type="Gene3D" id="2.60.200.30">
    <property type="entry name" value="Probable inorganic polyphosphate/atp-NAD kinase, domain 2"/>
    <property type="match status" value="1"/>
</dbReference>
<dbReference type="GO" id="GO:0046872">
    <property type="term" value="F:metal ion binding"/>
    <property type="evidence" value="ECO:0007669"/>
    <property type="project" value="UniProtKB-UniRule"/>
</dbReference>
<dbReference type="InterPro" id="IPR002504">
    <property type="entry name" value="NADK"/>
</dbReference>
<dbReference type="Gene3D" id="3.40.50.10330">
    <property type="entry name" value="Probable inorganic polyphosphate/atp-NAD kinase, domain 1"/>
    <property type="match status" value="1"/>
</dbReference>
<dbReference type="InterPro" id="IPR017437">
    <property type="entry name" value="ATP-NAD_kinase_PpnK-typ_C"/>
</dbReference>
<dbReference type="GO" id="GO:0019674">
    <property type="term" value="P:NAD+ metabolic process"/>
    <property type="evidence" value="ECO:0007669"/>
    <property type="project" value="InterPro"/>
</dbReference>
<accession>A0A161K2W2</accession>
<dbReference type="EMBL" id="LN890655">
    <property type="protein sequence ID" value="CUS02847.2"/>
    <property type="molecule type" value="Genomic_DNA"/>
</dbReference>
<name>A0A161K2W2_9CHLR</name>
<dbReference type="EC" id="2.7.1.23" evidence="6"/>
<dbReference type="Pfam" id="PF01513">
    <property type="entry name" value="NAD_kinase"/>
    <property type="match status" value="1"/>
</dbReference>
<feature type="binding site" evidence="6">
    <location>
        <position position="65"/>
    </location>
    <ligand>
        <name>NAD(+)</name>
        <dbReference type="ChEBI" id="CHEBI:57540"/>
    </ligand>
</feature>
<comment type="caution">
    <text evidence="6">Lacks conserved residue(s) required for the propagation of feature annotation.</text>
</comment>
<feature type="binding site" evidence="6">
    <location>
        <begin position="60"/>
        <end position="61"/>
    </location>
    <ligand>
        <name>NAD(+)</name>
        <dbReference type="ChEBI" id="CHEBI:57540"/>
    </ligand>
</feature>
<evidence type="ECO:0000256" key="5">
    <source>
        <dbReference type="ARBA" id="ARBA00047925"/>
    </source>
</evidence>
<dbReference type="AlphaFoldDB" id="A0A161K2W2"/>
<protein>
    <recommendedName>
        <fullName evidence="6">NAD kinase</fullName>
        <ecNumber evidence="6">2.7.1.23</ecNumber>
    </recommendedName>
    <alternativeName>
        <fullName evidence="6">ATP-dependent NAD kinase</fullName>
    </alternativeName>
</protein>
<dbReference type="SUPFAM" id="SSF111331">
    <property type="entry name" value="NAD kinase/diacylglycerol kinase-like"/>
    <property type="match status" value="1"/>
</dbReference>
<feature type="binding site" evidence="6">
    <location>
        <begin position="134"/>
        <end position="135"/>
    </location>
    <ligand>
        <name>NAD(+)</name>
        <dbReference type="ChEBI" id="CHEBI:57540"/>
    </ligand>
</feature>
<keyword evidence="6" id="KW-0547">Nucleotide-binding</keyword>
<evidence type="ECO:0000256" key="2">
    <source>
        <dbReference type="ARBA" id="ARBA00022777"/>
    </source>
</evidence>
<dbReference type="GO" id="GO:0005524">
    <property type="term" value="F:ATP binding"/>
    <property type="evidence" value="ECO:0007669"/>
    <property type="project" value="UniProtKB-KW"/>
</dbReference>
<comment type="function">
    <text evidence="6">Involved in the regulation of the intracellular balance of NAD and NADP, and is a key enzyme in the biosynthesis of NADP. Catalyzes specifically the phosphorylation on 2'-hydroxyl of the adenosine moiety of NAD to yield NADP.</text>
</comment>
<dbReference type="PANTHER" id="PTHR20275:SF0">
    <property type="entry name" value="NAD KINASE"/>
    <property type="match status" value="1"/>
</dbReference>
<comment type="subcellular location">
    <subcellularLocation>
        <location evidence="6">Cytoplasm</location>
    </subcellularLocation>
</comment>
<dbReference type="GO" id="GO:0051287">
    <property type="term" value="F:NAD binding"/>
    <property type="evidence" value="ECO:0007669"/>
    <property type="project" value="UniProtKB-ARBA"/>
</dbReference>
<sequence>MNRIGILEQPRLPDSAPLARQVEAWLAARGIASWTAAPLDDEALDAPIDGSSLLIVLGGDGSTLRAARLTVPFGVPIFGINVGRVGFLSEATPENWPQKLERLLGGDYWIERRLLLHAELWRGGQLIEPFTALNEVVIGRGAQARVIQLHLRVDDDLVTTYIADALIVATPTGSTAYAMAAGGPLLPPQLQNLVIVPVAAHLSLNRSLVLHENARIAIQVERGYEAYLTADGQKSTLVQDGDEIVITRHERTCSFARVESAGFFYRRLMGRLGFSWPHLNIGQNRDGRF</sequence>
<evidence type="ECO:0000256" key="6">
    <source>
        <dbReference type="HAMAP-Rule" id="MF_00361"/>
    </source>
</evidence>
<keyword evidence="3 6" id="KW-0521">NADP</keyword>
<comment type="cofactor">
    <cofactor evidence="6">
        <name>a divalent metal cation</name>
        <dbReference type="ChEBI" id="CHEBI:60240"/>
    </cofactor>
</comment>
<proteinExistence type="inferred from homology"/>
<keyword evidence="8" id="KW-1185">Reference proteome</keyword>
<evidence type="ECO:0000256" key="3">
    <source>
        <dbReference type="ARBA" id="ARBA00022857"/>
    </source>
</evidence>
<evidence type="ECO:0000313" key="8">
    <source>
        <dbReference type="Proteomes" id="UP000215027"/>
    </source>
</evidence>
<evidence type="ECO:0000256" key="1">
    <source>
        <dbReference type="ARBA" id="ARBA00022679"/>
    </source>
</evidence>
<organism evidence="7 8">
    <name type="scientific">Candidatus Promineifilum breve</name>
    <dbReference type="NCBI Taxonomy" id="1806508"/>
    <lineage>
        <taxon>Bacteria</taxon>
        <taxon>Bacillati</taxon>
        <taxon>Chloroflexota</taxon>
        <taxon>Ardenticatenia</taxon>
        <taxon>Candidatus Promineifilales</taxon>
        <taxon>Candidatus Promineifilaceae</taxon>
        <taxon>Candidatus Promineifilum</taxon>
    </lineage>
</organism>
<keyword evidence="4 6" id="KW-0520">NAD</keyword>
<keyword evidence="2 6" id="KW-0418">Kinase</keyword>
<evidence type="ECO:0000256" key="4">
    <source>
        <dbReference type="ARBA" id="ARBA00023027"/>
    </source>
</evidence>
<reference evidence="7" key="1">
    <citation type="submission" date="2016-01" db="EMBL/GenBank/DDBJ databases">
        <authorList>
            <person name="Mcilroy J.S."/>
            <person name="Karst M S."/>
            <person name="Albertsen M."/>
        </authorList>
    </citation>
    <scope>NUCLEOTIDE SEQUENCE</scope>
    <source>
        <strain evidence="7">Cfx-K</strain>
    </source>
</reference>
<feature type="binding site" evidence="6">
    <location>
        <position position="145"/>
    </location>
    <ligand>
        <name>NAD(+)</name>
        <dbReference type="ChEBI" id="CHEBI:57540"/>
    </ligand>
</feature>
<feature type="binding site" evidence="6">
    <location>
        <position position="199"/>
    </location>
    <ligand>
        <name>NAD(+)</name>
        <dbReference type="ChEBI" id="CHEBI:57540"/>
    </ligand>
</feature>
<comment type="similarity">
    <text evidence="6">Belongs to the NAD kinase family.</text>
</comment>
<keyword evidence="6" id="KW-0067">ATP-binding</keyword>
<dbReference type="InterPro" id="IPR016064">
    <property type="entry name" value="NAD/diacylglycerol_kinase_sf"/>
</dbReference>
<evidence type="ECO:0000313" key="7">
    <source>
        <dbReference type="EMBL" id="CUS02847.2"/>
    </source>
</evidence>
<feature type="binding site" evidence="6">
    <location>
        <position position="233"/>
    </location>
    <ligand>
        <name>NAD(+)</name>
        <dbReference type="ChEBI" id="CHEBI:57540"/>
    </ligand>
</feature>
<dbReference type="OrthoDB" id="9774737at2"/>
<dbReference type="PANTHER" id="PTHR20275">
    <property type="entry name" value="NAD KINASE"/>
    <property type="match status" value="1"/>
</dbReference>
<dbReference type="Proteomes" id="UP000215027">
    <property type="component" value="Chromosome I"/>
</dbReference>
<dbReference type="RefSeq" id="WP_095042416.1">
    <property type="nucleotide sequence ID" value="NZ_LN890655.1"/>
</dbReference>
<dbReference type="GO" id="GO:0005737">
    <property type="term" value="C:cytoplasm"/>
    <property type="evidence" value="ECO:0007669"/>
    <property type="project" value="UniProtKB-SubCell"/>
</dbReference>
<dbReference type="GO" id="GO:0006741">
    <property type="term" value="P:NADP+ biosynthetic process"/>
    <property type="evidence" value="ECO:0007669"/>
    <property type="project" value="UniProtKB-UniRule"/>
</dbReference>
<keyword evidence="6" id="KW-0963">Cytoplasm</keyword>
<feature type="binding site" evidence="6">
    <location>
        <position position="164"/>
    </location>
    <ligand>
        <name>NAD(+)</name>
        <dbReference type="ChEBI" id="CHEBI:57540"/>
    </ligand>
</feature>
<dbReference type="HAMAP" id="MF_00361">
    <property type="entry name" value="NAD_kinase"/>
    <property type="match status" value="1"/>
</dbReference>
<keyword evidence="1 6" id="KW-0808">Transferase</keyword>
<dbReference type="Pfam" id="PF20143">
    <property type="entry name" value="NAD_kinase_C"/>
    <property type="match status" value="1"/>
</dbReference>
<dbReference type="InterPro" id="IPR017438">
    <property type="entry name" value="ATP-NAD_kinase_N"/>
</dbReference>
<comment type="catalytic activity">
    <reaction evidence="5 6">
        <text>NAD(+) + ATP = ADP + NADP(+) + H(+)</text>
        <dbReference type="Rhea" id="RHEA:18629"/>
        <dbReference type="ChEBI" id="CHEBI:15378"/>
        <dbReference type="ChEBI" id="CHEBI:30616"/>
        <dbReference type="ChEBI" id="CHEBI:57540"/>
        <dbReference type="ChEBI" id="CHEBI:58349"/>
        <dbReference type="ChEBI" id="CHEBI:456216"/>
        <dbReference type="EC" id="2.7.1.23"/>
    </reaction>
</comment>
<dbReference type="GO" id="GO:0003951">
    <property type="term" value="F:NAD+ kinase activity"/>
    <property type="evidence" value="ECO:0007669"/>
    <property type="project" value="UniProtKB-UniRule"/>
</dbReference>
<feature type="active site" description="Proton acceptor" evidence="6">
    <location>
        <position position="60"/>
    </location>
</feature>
<gene>
    <name evidence="7" type="primary">ppnK</name>
    <name evidence="6" type="synonym">nadK</name>
    <name evidence="7" type="ORF">CFX0092_A0969</name>
</gene>
<dbReference type="KEGG" id="pbf:CFX0092_A0969"/>